<evidence type="ECO:0000256" key="2">
    <source>
        <dbReference type="ARBA" id="ARBA00022737"/>
    </source>
</evidence>
<feature type="repeat" description="PPR" evidence="3">
    <location>
        <begin position="329"/>
        <end position="363"/>
    </location>
</feature>
<comment type="similarity">
    <text evidence="1">Belongs to the PPR family. PCMP-H subfamily.</text>
</comment>
<reference evidence="4" key="1">
    <citation type="journal article" date="2022" name="Front. Genet.">
        <title>Chromosome-Scale Assembly of the Dendrobium nobile Genome Provides Insights Into the Molecular Mechanism of the Biosynthesis of the Medicinal Active Ingredient of Dendrobium.</title>
        <authorList>
            <person name="Xu Q."/>
            <person name="Niu S.-C."/>
            <person name="Li K.-L."/>
            <person name="Zheng P.-J."/>
            <person name="Zhang X.-J."/>
            <person name="Jia Y."/>
            <person name="Liu Y."/>
            <person name="Niu Y.-X."/>
            <person name="Yu L.-H."/>
            <person name="Chen D.-F."/>
            <person name="Zhang G.-Q."/>
        </authorList>
    </citation>
    <scope>NUCLEOTIDE SEQUENCE</scope>
    <source>
        <tissue evidence="4">Leaf</tissue>
    </source>
</reference>
<feature type="repeat" description="PPR" evidence="3">
    <location>
        <begin position="127"/>
        <end position="161"/>
    </location>
</feature>
<dbReference type="FunFam" id="1.25.40.10:FF:000090">
    <property type="entry name" value="Pentatricopeptide repeat-containing protein, chloroplastic"/>
    <property type="match status" value="1"/>
</dbReference>
<accession>A0A8T3AQH3</accession>
<organism evidence="4 5">
    <name type="scientific">Dendrobium nobile</name>
    <name type="common">Orchid</name>
    <dbReference type="NCBI Taxonomy" id="94219"/>
    <lineage>
        <taxon>Eukaryota</taxon>
        <taxon>Viridiplantae</taxon>
        <taxon>Streptophyta</taxon>
        <taxon>Embryophyta</taxon>
        <taxon>Tracheophyta</taxon>
        <taxon>Spermatophyta</taxon>
        <taxon>Magnoliopsida</taxon>
        <taxon>Liliopsida</taxon>
        <taxon>Asparagales</taxon>
        <taxon>Orchidaceae</taxon>
        <taxon>Epidendroideae</taxon>
        <taxon>Malaxideae</taxon>
        <taxon>Dendrobiinae</taxon>
        <taxon>Dendrobium</taxon>
    </lineage>
</organism>
<keyword evidence="2" id="KW-0677">Repeat</keyword>
<dbReference type="Pfam" id="PF20431">
    <property type="entry name" value="E_motif"/>
    <property type="match status" value="1"/>
</dbReference>
<dbReference type="EMBL" id="JAGYWB010000015">
    <property type="protein sequence ID" value="KAI0498370.1"/>
    <property type="molecule type" value="Genomic_DNA"/>
</dbReference>
<dbReference type="Pfam" id="PF13041">
    <property type="entry name" value="PPR_2"/>
    <property type="match status" value="4"/>
</dbReference>
<dbReference type="Gene3D" id="1.25.40.10">
    <property type="entry name" value="Tetratricopeptide repeat domain"/>
    <property type="match status" value="5"/>
</dbReference>
<evidence type="ECO:0000313" key="4">
    <source>
        <dbReference type="EMBL" id="KAI0498370.1"/>
    </source>
</evidence>
<dbReference type="AlphaFoldDB" id="A0A8T3AQH3"/>
<dbReference type="OrthoDB" id="733253at2759"/>
<protein>
    <recommendedName>
        <fullName evidence="6">Pentatricopeptide repeat-containing protein</fullName>
    </recommendedName>
</protein>
<dbReference type="NCBIfam" id="TIGR00756">
    <property type="entry name" value="PPR"/>
    <property type="match status" value="3"/>
</dbReference>
<keyword evidence="5" id="KW-1185">Reference proteome</keyword>
<dbReference type="SMR" id="A0A8T3AQH3"/>
<dbReference type="InterPro" id="IPR046960">
    <property type="entry name" value="PPR_At4g14850-like_plant"/>
</dbReference>
<comment type="caution">
    <text evidence="4">The sequence shown here is derived from an EMBL/GenBank/DDBJ whole genome shotgun (WGS) entry which is preliminary data.</text>
</comment>
<feature type="repeat" description="PPR" evidence="3">
    <location>
        <begin position="633"/>
        <end position="667"/>
    </location>
</feature>
<dbReference type="FunFam" id="1.25.40.10:FF:000351">
    <property type="entry name" value="Pentatricopeptide repeat-containing protein"/>
    <property type="match status" value="1"/>
</dbReference>
<dbReference type="Pfam" id="PF01535">
    <property type="entry name" value="PPR"/>
    <property type="match status" value="3"/>
</dbReference>
<dbReference type="PANTHER" id="PTHR24015">
    <property type="entry name" value="OS07G0578800 PROTEIN-RELATED"/>
    <property type="match status" value="1"/>
</dbReference>
<dbReference type="InterPro" id="IPR046848">
    <property type="entry name" value="E_motif"/>
</dbReference>
<dbReference type="GO" id="GO:0003723">
    <property type="term" value="F:RNA binding"/>
    <property type="evidence" value="ECO:0007669"/>
    <property type="project" value="InterPro"/>
</dbReference>
<dbReference type="PROSITE" id="PS51375">
    <property type="entry name" value="PPR"/>
    <property type="match status" value="4"/>
</dbReference>
<dbReference type="FunFam" id="1.25.40.10:FF:000201">
    <property type="entry name" value="Pentatricopeptide repeat-containing protein mitochondrial"/>
    <property type="match status" value="1"/>
</dbReference>
<evidence type="ECO:0000313" key="5">
    <source>
        <dbReference type="Proteomes" id="UP000829196"/>
    </source>
</evidence>
<sequence>MRSHNLVRWPQAMRAIKLFPSSLLICFAPIPKKPTNFSSLSSTDHETDIPLHVSSSYGTIQPLDFASALTLSSNTNNPIIGCATHAQIIKLGFSNDIFTNNNLVWMYSRCQLLNYALNLFYEMPQRNLVSWTSMISSCIRSDELEMGLAIYLEMMRSRFYPNEFTLASALSACCALEDIKLGKSFHAVAFKMCCERNSFVSSSLLCMYAKCSDIEAAELVFGCIDHQDLACWNAMAESYAFSGYGHYAMKIVCLIHSKGLPADKFTFVSGLKACTISGNIKFGGQIHSFIIYHELESSTSVMNSLMDMYFRYEMKDHAMQVFNRIHEKDIVSWNTVVCGFAQAEDEKEVVAFFSSMLYCGLKPNQVTFSSIFRLCGMRENIHLGLQFCCFAYHLGFFNHALVINALISMFSKCGLIDKAFFLFSSHGNESTITYNEMIAGCNMNGYFTEALFMFRSLTKYGLRSDEFTYTSVLSACHGTQQHKIGEQIHAKIIKSGFNSFRHICASLISTYERLGSLGNSYKVFQGVEDLDLACWGVMISAFARQRFNYEAFSLLNSLRKVGENPDEFIFGSILNSCAGNGVLNQCRCIHSLVIKAGYEMHLHVASAAIDAYAKCGDISSSWMAFDCVLGYNDAITFNTMITALGHHGMISEAIQILEKMRRANVLPTQATFVAVLSACRHLGLVEEGQYVFDSISSTYGMLPSKDNFGCLVDLLARNGFLEKAKQVLESMPYEPWPAIWKSLLSGCQSHGEKEIARQASEQLQLLQGNDGALVLLSNTYAEDGRWEDSANMRMRIVQQGIHKVPGYSVVGL</sequence>
<evidence type="ECO:0000256" key="1">
    <source>
        <dbReference type="ARBA" id="ARBA00006643"/>
    </source>
</evidence>
<dbReference type="GO" id="GO:0009451">
    <property type="term" value="P:RNA modification"/>
    <property type="evidence" value="ECO:0007669"/>
    <property type="project" value="InterPro"/>
</dbReference>
<dbReference type="Proteomes" id="UP000829196">
    <property type="component" value="Unassembled WGS sequence"/>
</dbReference>
<dbReference type="FunFam" id="1.25.40.10:FF:000343">
    <property type="entry name" value="Pentatricopeptide repeat-containing protein At3g58590"/>
    <property type="match status" value="1"/>
</dbReference>
<evidence type="ECO:0008006" key="6">
    <source>
        <dbReference type="Google" id="ProtNLM"/>
    </source>
</evidence>
<gene>
    <name evidence="4" type="ORF">KFK09_021611</name>
</gene>
<dbReference type="PANTHER" id="PTHR24015:SF1793">
    <property type="entry name" value="OS11G0109800 PROTEIN"/>
    <property type="match status" value="1"/>
</dbReference>
<feature type="repeat" description="PPR" evidence="3">
    <location>
        <begin position="430"/>
        <end position="464"/>
    </location>
</feature>
<dbReference type="InterPro" id="IPR011990">
    <property type="entry name" value="TPR-like_helical_dom_sf"/>
</dbReference>
<dbReference type="InterPro" id="IPR002885">
    <property type="entry name" value="PPR_rpt"/>
</dbReference>
<proteinExistence type="inferred from homology"/>
<evidence type="ECO:0000256" key="3">
    <source>
        <dbReference type="PROSITE-ProRule" id="PRU00708"/>
    </source>
</evidence>
<name>A0A8T3AQH3_DENNO</name>